<dbReference type="GO" id="GO:0051537">
    <property type="term" value="F:2 iron, 2 sulfur cluster binding"/>
    <property type="evidence" value="ECO:0007669"/>
    <property type="project" value="UniProtKB-KW"/>
</dbReference>
<gene>
    <name evidence="9" type="ORF">AJ85_10310</name>
    <name evidence="8" type="ORF">BALCAV_0215400</name>
</gene>
<dbReference type="PROSITE" id="PS51296">
    <property type="entry name" value="RIESKE"/>
    <property type="match status" value="1"/>
</dbReference>
<dbReference type="Pfam" id="PF00355">
    <property type="entry name" value="Rieske"/>
    <property type="match status" value="1"/>
</dbReference>
<evidence type="ECO:0000256" key="5">
    <source>
        <dbReference type="ARBA" id="ARBA00023014"/>
    </source>
</evidence>
<feature type="domain" description="Rieske" evidence="7">
    <location>
        <begin position="10"/>
        <end position="105"/>
    </location>
</feature>
<keyword evidence="10" id="KW-1185">Reference proteome</keyword>
<dbReference type="GO" id="GO:0016705">
    <property type="term" value="F:oxidoreductase activity, acting on paired donors, with incorporation or reduction of molecular oxygen"/>
    <property type="evidence" value="ECO:0007669"/>
    <property type="project" value="UniProtKB-ARBA"/>
</dbReference>
<evidence type="ECO:0000313" key="8">
    <source>
        <dbReference type="EMBL" id="KGA96564.1"/>
    </source>
</evidence>
<evidence type="ECO:0000259" key="7">
    <source>
        <dbReference type="PROSITE" id="PS51296"/>
    </source>
</evidence>
<organism evidence="8 10">
    <name type="scientific">Alkalihalobacillus alcalophilus ATCC 27647 = CGMCC 1.3604</name>
    <dbReference type="NCBI Taxonomy" id="1218173"/>
    <lineage>
        <taxon>Bacteria</taxon>
        <taxon>Bacillati</taxon>
        <taxon>Bacillota</taxon>
        <taxon>Bacilli</taxon>
        <taxon>Bacillales</taxon>
        <taxon>Bacillaceae</taxon>
        <taxon>Alkalihalobacillus</taxon>
    </lineage>
</organism>
<protein>
    <submittedName>
        <fullName evidence="8 9">Nitrite reductase</fullName>
    </submittedName>
</protein>
<dbReference type="GO" id="GO:0008942">
    <property type="term" value="F:nitrite reductase [NAD(P)H] activity"/>
    <property type="evidence" value="ECO:0007669"/>
    <property type="project" value="InterPro"/>
</dbReference>
<evidence type="ECO:0000313" key="11">
    <source>
        <dbReference type="Proteomes" id="UP000297014"/>
    </source>
</evidence>
<sequence length="116" mass="12954">MKQLEAKRRVLVANKLELSRNLGKNVVLDGLQLALFLQEDGSIHAIENRCPHKGGPLSDGIVSGKHVFCPLHDWKINTKTGEAEGGDNGCVKVFEVELNGHDVYVWLDDERKSLFF</sequence>
<dbReference type="RefSeq" id="WP_003321396.1">
    <property type="nucleotide sequence ID" value="NZ_ALPT02000055.1"/>
</dbReference>
<dbReference type="NCBIfam" id="TIGR02378">
    <property type="entry name" value="nirD_assim_sml"/>
    <property type="match status" value="1"/>
</dbReference>
<keyword evidence="2" id="KW-0479">Metal-binding</keyword>
<dbReference type="Proteomes" id="UP000297014">
    <property type="component" value="Unassembled WGS sequence"/>
</dbReference>
<evidence type="ECO:0000256" key="6">
    <source>
        <dbReference type="ARBA" id="ARBA00023063"/>
    </source>
</evidence>
<dbReference type="Proteomes" id="UP000002754">
    <property type="component" value="Unassembled WGS sequence"/>
</dbReference>
<reference evidence="9 11" key="2">
    <citation type="submission" date="2014-01" db="EMBL/GenBank/DDBJ databases">
        <title>Draft genome sequencing of Bacillus alcalophilus CGMCC 1.3604.</title>
        <authorList>
            <person name="Yang J."/>
            <person name="Diao L."/>
            <person name="Yang S."/>
        </authorList>
    </citation>
    <scope>NUCLEOTIDE SEQUENCE [LARGE SCALE GENOMIC DNA]</scope>
    <source>
        <strain evidence="9 11">CGMCC 1.3604</strain>
    </source>
</reference>
<dbReference type="GO" id="GO:0004497">
    <property type="term" value="F:monooxygenase activity"/>
    <property type="evidence" value="ECO:0007669"/>
    <property type="project" value="UniProtKB-ARBA"/>
</dbReference>
<evidence type="ECO:0000256" key="4">
    <source>
        <dbReference type="ARBA" id="ARBA00023004"/>
    </source>
</evidence>
<keyword evidence="1" id="KW-0001">2Fe-2S</keyword>
<name>A0A094WFK6_ALKAL</name>
<evidence type="ECO:0000256" key="1">
    <source>
        <dbReference type="ARBA" id="ARBA00022714"/>
    </source>
</evidence>
<dbReference type="eggNOG" id="COG2146">
    <property type="taxonomic scope" value="Bacteria"/>
</dbReference>
<dbReference type="InterPro" id="IPR036922">
    <property type="entry name" value="Rieske_2Fe-2S_sf"/>
</dbReference>
<keyword evidence="5" id="KW-0411">Iron-sulfur</keyword>
<reference evidence="8 10" key="1">
    <citation type="journal article" date="2014" name="Genome Announc.">
        <title>Draft Genome Sequence of Bacillus alcalophilus AV1934, a Classic Alkaliphile Isolated from Human Feces in 1934.</title>
        <authorList>
            <person name="Attie O."/>
            <person name="Jayaprakash A."/>
            <person name="Shah H."/>
            <person name="Paulsen I.T."/>
            <person name="Morino M."/>
            <person name="Takahashi Y."/>
            <person name="Narumi I."/>
            <person name="Sachidanandam R."/>
            <person name="Satoh K."/>
            <person name="Ito M."/>
            <person name="Krulwich T.A."/>
        </authorList>
    </citation>
    <scope>NUCLEOTIDE SEQUENCE [LARGE SCALE GENOMIC DNA]</scope>
    <source>
        <strain evidence="8 10">AV1934</strain>
    </source>
</reference>
<evidence type="ECO:0000256" key="3">
    <source>
        <dbReference type="ARBA" id="ARBA00023002"/>
    </source>
</evidence>
<evidence type="ECO:0000313" key="10">
    <source>
        <dbReference type="Proteomes" id="UP000002754"/>
    </source>
</evidence>
<keyword evidence="6" id="KW-0534">Nitrate assimilation</keyword>
<evidence type="ECO:0000313" key="9">
    <source>
        <dbReference type="EMBL" id="THG90520.1"/>
    </source>
</evidence>
<dbReference type="CDD" id="cd03530">
    <property type="entry name" value="Rieske_NirD_small_Bacillus"/>
    <property type="match status" value="1"/>
</dbReference>
<proteinExistence type="predicted"/>
<dbReference type="InterPro" id="IPR012748">
    <property type="entry name" value="Rieske-like_NirD"/>
</dbReference>
<dbReference type="STRING" id="1218173.BALCAV_0215400"/>
<keyword evidence="4" id="KW-0408">Iron</keyword>
<dbReference type="AlphaFoldDB" id="A0A094WFK6"/>
<dbReference type="SUPFAM" id="SSF50022">
    <property type="entry name" value="ISP domain"/>
    <property type="match status" value="1"/>
</dbReference>
<dbReference type="Gene3D" id="2.102.10.10">
    <property type="entry name" value="Rieske [2Fe-2S] iron-sulphur domain"/>
    <property type="match status" value="1"/>
</dbReference>
<accession>A0A094WFK6</accession>
<keyword evidence="3" id="KW-0560">Oxidoreductase</keyword>
<dbReference type="PANTHER" id="PTHR21496">
    <property type="entry name" value="FERREDOXIN-RELATED"/>
    <property type="match status" value="1"/>
</dbReference>
<dbReference type="GO" id="GO:0046872">
    <property type="term" value="F:metal ion binding"/>
    <property type="evidence" value="ECO:0007669"/>
    <property type="project" value="UniProtKB-KW"/>
</dbReference>
<comment type="caution">
    <text evidence="8">The sequence shown here is derived from an EMBL/GenBank/DDBJ whole genome shotgun (WGS) entry which is preliminary data.</text>
</comment>
<dbReference type="OrthoDB" id="593800at2"/>
<dbReference type="GO" id="GO:0042128">
    <property type="term" value="P:nitrate assimilation"/>
    <property type="evidence" value="ECO:0007669"/>
    <property type="project" value="UniProtKB-KW"/>
</dbReference>
<dbReference type="EMBL" id="ALPT02000055">
    <property type="protein sequence ID" value="KGA96564.1"/>
    <property type="molecule type" value="Genomic_DNA"/>
</dbReference>
<evidence type="ECO:0000256" key="2">
    <source>
        <dbReference type="ARBA" id="ARBA00022723"/>
    </source>
</evidence>
<dbReference type="PANTHER" id="PTHR21496:SF23">
    <property type="entry name" value="3-PHENYLPROPIONATE_CINNAMIC ACID DIOXYGENASE FERREDOXIN SUBUNIT"/>
    <property type="match status" value="1"/>
</dbReference>
<dbReference type="InterPro" id="IPR017941">
    <property type="entry name" value="Rieske_2Fe-2S"/>
</dbReference>
<dbReference type="EMBL" id="JALP01000140">
    <property type="protein sequence ID" value="THG90520.1"/>
    <property type="molecule type" value="Genomic_DNA"/>
</dbReference>